<dbReference type="Proteomes" id="UP001064933">
    <property type="component" value="Chromosome"/>
</dbReference>
<dbReference type="PROSITE" id="PS51664">
    <property type="entry name" value="YCAO"/>
    <property type="match status" value="1"/>
</dbReference>
<accession>A0ABY6AX01</accession>
<evidence type="ECO:0000259" key="1">
    <source>
        <dbReference type="PROSITE" id="PS51664"/>
    </source>
</evidence>
<dbReference type="Pfam" id="PF02624">
    <property type="entry name" value="YcaO"/>
    <property type="match status" value="1"/>
</dbReference>
<sequence>MVPCAEPEIRVGLPDWHMVKECGPEPGRIAFGPFLPQASCLACFAARRQASGLAVGQLSVLRVPGGDIVHWRDSALWDHQMMPDAQPQPFIAPATCGMDCGGRATRAPRSHLDAVASRTGLIREVQMVQATPGHWTALARGAWTIGSAGVPVLCNGTATSCDANDARDRAIYEALERYCAGFWRADELQAAPVETGRDGATASAPLVRVRPLDGGRAVLAPADRVYLPFAHEGQFHHGDSVGLACGRSEHDARERAVDEVIERWVIDPWLRMARSMSPHPPLDRPAPDGLAVVVARVALGATWRHVAVAMYAADRPPFGALGFGCHSSAQQALSKARREARHVQAHMTLLAARGHPALISTAEDVESTLLRAAFDEDVANRLKAALSDARHRDAVPQKALAPHSIRWRTVSTADVRALGLEVVRALLADG</sequence>
<gene>
    <name evidence="2" type="ORF">N4261_15025</name>
</gene>
<feature type="domain" description="YcaO" evidence="1">
    <location>
        <begin position="156"/>
        <end position="430"/>
    </location>
</feature>
<evidence type="ECO:0000313" key="2">
    <source>
        <dbReference type="EMBL" id="UXH76371.1"/>
    </source>
</evidence>
<name>A0ABY6AX01_9BURK</name>
<dbReference type="RefSeq" id="WP_261756101.1">
    <property type="nucleotide sequence ID" value="NZ_CP104562.2"/>
</dbReference>
<evidence type="ECO:0000313" key="3">
    <source>
        <dbReference type="Proteomes" id="UP001064933"/>
    </source>
</evidence>
<reference evidence="2" key="1">
    <citation type="submission" date="2022-10" db="EMBL/GenBank/DDBJ databases">
        <title>Characterization and whole genome sequencing of a new Roseateles species, isolated from fresh water.</title>
        <authorList>
            <person name="Guliayeva D.Y."/>
            <person name="Akhremchuk A.E."/>
            <person name="Sikolenko M.A."/>
            <person name="Valentovich L.N."/>
            <person name="Sidarenka A.V."/>
        </authorList>
    </citation>
    <scope>NUCLEOTIDE SEQUENCE</scope>
    <source>
        <strain evidence="2">BIM B-1768</strain>
    </source>
</reference>
<proteinExistence type="predicted"/>
<dbReference type="InterPro" id="IPR003776">
    <property type="entry name" value="YcaO-like_dom"/>
</dbReference>
<dbReference type="EMBL" id="CP104562">
    <property type="protein sequence ID" value="UXH76371.1"/>
    <property type="molecule type" value="Genomic_DNA"/>
</dbReference>
<keyword evidence="3" id="KW-1185">Reference proteome</keyword>
<organism evidence="2 3">
    <name type="scientific">Roseateles amylovorans</name>
    <dbReference type="NCBI Taxonomy" id="2978473"/>
    <lineage>
        <taxon>Bacteria</taxon>
        <taxon>Pseudomonadati</taxon>
        <taxon>Pseudomonadota</taxon>
        <taxon>Betaproteobacteria</taxon>
        <taxon>Burkholderiales</taxon>
        <taxon>Sphaerotilaceae</taxon>
        <taxon>Roseateles</taxon>
    </lineage>
</organism>
<protein>
    <submittedName>
        <fullName evidence="2">YcaO-like family protein</fullName>
    </submittedName>
</protein>